<evidence type="ECO:0000256" key="4">
    <source>
        <dbReference type="ARBA" id="ARBA00023136"/>
    </source>
</evidence>
<feature type="transmembrane region" description="Helical" evidence="7">
    <location>
        <begin position="87"/>
        <end position="111"/>
    </location>
</feature>
<protein>
    <recommendedName>
        <fullName evidence="8">Rhodopsin domain-containing protein</fullName>
    </recommendedName>
</protein>
<evidence type="ECO:0000259" key="8">
    <source>
        <dbReference type="Pfam" id="PF20684"/>
    </source>
</evidence>
<feature type="transmembrane region" description="Helical" evidence="7">
    <location>
        <begin position="46"/>
        <end position="67"/>
    </location>
</feature>
<evidence type="ECO:0000256" key="1">
    <source>
        <dbReference type="ARBA" id="ARBA00004141"/>
    </source>
</evidence>
<dbReference type="PANTHER" id="PTHR33048:SF47">
    <property type="entry name" value="INTEGRAL MEMBRANE PROTEIN-RELATED"/>
    <property type="match status" value="1"/>
</dbReference>
<evidence type="ECO:0000256" key="7">
    <source>
        <dbReference type="SAM" id="Phobius"/>
    </source>
</evidence>
<evidence type="ECO:0000313" key="10">
    <source>
        <dbReference type="Proteomes" id="UP000017559"/>
    </source>
</evidence>
<feature type="transmembrane region" description="Helical" evidence="7">
    <location>
        <begin position="123"/>
        <end position="145"/>
    </location>
</feature>
<feature type="transmembrane region" description="Helical" evidence="7">
    <location>
        <begin position="16"/>
        <end position="34"/>
    </location>
</feature>
<gene>
    <name evidence="9" type="ORF">Moror_510</name>
</gene>
<comment type="caution">
    <text evidence="9">The sequence shown here is derived from an EMBL/GenBank/DDBJ whole genome shotgun (WGS) entry which is preliminary data.</text>
</comment>
<reference evidence="9 10" key="1">
    <citation type="journal article" date="2014" name="BMC Genomics">
        <title>Genome and secretome analysis of the hemibiotrophic fungal pathogen, Moniliophthora roreri, which causes frosty pod rot disease of cacao: mechanisms of the biotrophic and necrotrophic phases.</title>
        <authorList>
            <person name="Meinhardt L.W."/>
            <person name="Costa G.G.L."/>
            <person name="Thomazella D.P.T."/>
            <person name="Teixeira P.J.P.L."/>
            <person name="Carazzolle M.F."/>
            <person name="Schuster S.C."/>
            <person name="Carlson J.E."/>
            <person name="Guiltinan M.J."/>
            <person name="Mieczkowski P."/>
            <person name="Farmer A."/>
            <person name="Ramaraj T."/>
            <person name="Crozier J."/>
            <person name="Davis R.E."/>
            <person name="Shao J."/>
            <person name="Melnick R.L."/>
            <person name="Pereira G.A.G."/>
            <person name="Bailey B.A."/>
        </authorList>
    </citation>
    <scope>NUCLEOTIDE SEQUENCE [LARGE SCALE GENOMIC DNA]</scope>
    <source>
        <strain evidence="9 10">MCA 2997</strain>
    </source>
</reference>
<sequence>MSAKPSHPFNTKTGQAVITTVHSIAIAFTVYRIIHRVRIRRFSWDDGWATVALVFESIYLIADWLNVLVAANKNSVPVEQIRYYQKIIMWMLTSLFTMIVWTCRISLALSIARILPPGHIRTFTVIFSASCFLQGALLIIIKSITCTIDFGRVPAVKCTSGQSVGIIQVFMDVISTFILVVLPLYVLWNWKSKTDRPRRERRLVMLLFTASLLTLVVCLVHVVHNLQNDNFKQAYSAQLESAISLLVCNLLVVGTSIYRIIYRRKHHDEDAGPDTSSEAAYPYPSLDPQSVSARDTRSAPAPFTTRLSATNMYTLSSDINSSNVAERIKIDDSSFTGLSCNPDSDPRP</sequence>
<feature type="domain" description="Rhodopsin" evidence="8">
    <location>
        <begin position="32"/>
        <end position="230"/>
    </location>
</feature>
<keyword evidence="3 7" id="KW-1133">Transmembrane helix</keyword>
<evidence type="ECO:0000256" key="2">
    <source>
        <dbReference type="ARBA" id="ARBA00022692"/>
    </source>
</evidence>
<name>V2XZK2_MONRO</name>
<evidence type="ECO:0000256" key="5">
    <source>
        <dbReference type="ARBA" id="ARBA00038359"/>
    </source>
</evidence>
<dbReference type="InterPro" id="IPR052337">
    <property type="entry name" value="SAT4-like"/>
</dbReference>
<evidence type="ECO:0000256" key="3">
    <source>
        <dbReference type="ARBA" id="ARBA00022989"/>
    </source>
</evidence>
<dbReference type="HOGENOM" id="CLU_052841_2_1_1"/>
<keyword evidence="2 7" id="KW-0812">Transmembrane</keyword>
<proteinExistence type="inferred from homology"/>
<comment type="similarity">
    <text evidence="5">Belongs to the SAT4 family.</text>
</comment>
<dbReference type="KEGG" id="mrr:Moror_510"/>
<dbReference type="AlphaFoldDB" id="V2XZK2"/>
<keyword evidence="4 7" id="KW-0472">Membrane</keyword>
<evidence type="ECO:0000313" key="9">
    <source>
        <dbReference type="EMBL" id="ESK84829.1"/>
    </source>
</evidence>
<organism evidence="9 10">
    <name type="scientific">Moniliophthora roreri (strain MCA 2997)</name>
    <name type="common">Cocoa frosty pod rot fungus</name>
    <name type="synonym">Crinipellis roreri</name>
    <dbReference type="NCBI Taxonomy" id="1381753"/>
    <lineage>
        <taxon>Eukaryota</taxon>
        <taxon>Fungi</taxon>
        <taxon>Dikarya</taxon>
        <taxon>Basidiomycota</taxon>
        <taxon>Agaricomycotina</taxon>
        <taxon>Agaricomycetes</taxon>
        <taxon>Agaricomycetidae</taxon>
        <taxon>Agaricales</taxon>
        <taxon>Marasmiineae</taxon>
        <taxon>Marasmiaceae</taxon>
        <taxon>Moniliophthora</taxon>
    </lineage>
</organism>
<feature type="transmembrane region" description="Helical" evidence="7">
    <location>
        <begin position="242"/>
        <end position="261"/>
    </location>
</feature>
<dbReference type="Proteomes" id="UP000017559">
    <property type="component" value="Unassembled WGS sequence"/>
</dbReference>
<comment type="subcellular location">
    <subcellularLocation>
        <location evidence="1">Membrane</location>
        <topology evidence="1">Multi-pass membrane protein</topology>
    </subcellularLocation>
</comment>
<feature type="region of interest" description="Disordered" evidence="6">
    <location>
        <begin position="268"/>
        <end position="299"/>
    </location>
</feature>
<dbReference type="EMBL" id="AWSO01001223">
    <property type="protein sequence ID" value="ESK84829.1"/>
    <property type="molecule type" value="Genomic_DNA"/>
</dbReference>
<dbReference type="Pfam" id="PF20684">
    <property type="entry name" value="Fung_rhodopsin"/>
    <property type="match status" value="1"/>
</dbReference>
<keyword evidence="10" id="KW-1185">Reference proteome</keyword>
<dbReference type="PANTHER" id="PTHR33048">
    <property type="entry name" value="PTH11-LIKE INTEGRAL MEMBRANE PROTEIN (AFU_ORTHOLOGUE AFUA_5G11245)"/>
    <property type="match status" value="1"/>
</dbReference>
<feature type="transmembrane region" description="Helical" evidence="7">
    <location>
        <begin position="202"/>
        <end position="222"/>
    </location>
</feature>
<dbReference type="OrthoDB" id="3229610at2759"/>
<accession>V2XZK2</accession>
<dbReference type="InterPro" id="IPR049326">
    <property type="entry name" value="Rhodopsin_dom_fungi"/>
</dbReference>
<evidence type="ECO:0000256" key="6">
    <source>
        <dbReference type="SAM" id="MobiDB-lite"/>
    </source>
</evidence>
<dbReference type="GO" id="GO:0016020">
    <property type="term" value="C:membrane"/>
    <property type="evidence" value="ECO:0007669"/>
    <property type="project" value="UniProtKB-SubCell"/>
</dbReference>
<feature type="transmembrane region" description="Helical" evidence="7">
    <location>
        <begin position="165"/>
        <end position="190"/>
    </location>
</feature>